<name>A0ABX1CUB2_9FLAO</name>
<evidence type="ECO:0000313" key="1">
    <source>
        <dbReference type="EMBL" id="NJW51875.1"/>
    </source>
</evidence>
<proteinExistence type="predicted"/>
<dbReference type="EMBL" id="JAAVJR010000001">
    <property type="protein sequence ID" value="NJW51875.1"/>
    <property type="molecule type" value="Genomic_DNA"/>
</dbReference>
<protein>
    <submittedName>
        <fullName evidence="1">Uncharacterized protein</fullName>
    </submittedName>
</protein>
<comment type="caution">
    <text evidence="1">The sequence shown here is derived from an EMBL/GenBank/DDBJ whole genome shotgun (WGS) entry which is preliminary data.</text>
</comment>
<accession>A0ABX1CUB2</accession>
<dbReference type="RefSeq" id="WP_168137008.1">
    <property type="nucleotide sequence ID" value="NZ_JAAVJR010000001.1"/>
</dbReference>
<evidence type="ECO:0000313" key="2">
    <source>
        <dbReference type="Proteomes" id="UP000703674"/>
    </source>
</evidence>
<keyword evidence="2" id="KW-1185">Reference proteome</keyword>
<reference evidence="1 2" key="1">
    <citation type="submission" date="2020-03" db="EMBL/GenBank/DDBJ databases">
        <title>Salinimicrobium sp. nov, isolated from SCS.</title>
        <authorList>
            <person name="Cao W.R."/>
        </authorList>
    </citation>
    <scope>NUCLEOTIDE SEQUENCE [LARGE SCALE GENOMIC DNA]</scope>
    <source>
        <strain evidence="2">J15B91</strain>
    </source>
</reference>
<gene>
    <name evidence="1" type="ORF">HC175_02985</name>
</gene>
<sequence>MKKITLLFILLIITSCTQKEQEQTIIQQIAEANGFENFEDVEELRYTFNVKVNDTLRTSRAWTWNRKTDEVTLTTPDSTVTYNHKTEAAANEKTDQRFINDQYWLLFPFHLVWDEMEWEHSEQATAPISGEQMQRITVTYPDGAGYTPGDMYEIYFKDDHMIREWVYLSGGSREKPFATTWEEYETYKGIAIAKMHKNAEGSFELFFTDVSVK</sequence>
<dbReference type="PROSITE" id="PS51257">
    <property type="entry name" value="PROKAR_LIPOPROTEIN"/>
    <property type="match status" value="1"/>
</dbReference>
<organism evidence="1 2">
    <name type="scientific">Salinimicrobium oceani</name>
    <dbReference type="NCBI Taxonomy" id="2722702"/>
    <lineage>
        <taxon>Bacteria</taxon>
        <taxon>Pseudomonadati</taxon>
        <taxon>Bacteroidota</taxon>
        <taxon>Flavobacteriia</taxon>
        <taxon>Flavobacteriales</taxon>
        <taxon>Flavobacteriaceae</taxon>
        <taxon>Salinimicrobium</taxon>
    </lineage>
</organism>
<dbReference type="Proteomes" id="UP000703674">
    <property type="component" value="Unassembled WGS sequence"/>
</dbReference>